<name>A0ABS9BZT4_9BACT</name>
<dbReference type="InterPro" id="IPR038573">
    <property type="entry name" value="BrnT_sf"/>
</dbReference>
<accession>A0ABS9BZT4</accession>
<gene>
    <name evidence="1" type="ORF">L0U89_19050</name>
</gene>
<dbReference type="Pfam" id="PF04365">
    <property type="entry name" value="BrnT_toxin"/>
    <property type="match status" value="1"/>
</dbReference>
<evidence type="ECO:0000313" key="1">
    <source>
        <dbReference type="EMBL" id="MCF1753166.1"/>
    </source>
</evidence>
<dbReference type="EMBL" id="JAKEVZ010000022">
    <property type="protein sequence ID" value="MCF1753166.1"/>
    <property type="molecule type" value="Genomic_DNA"/>
</dbReference>
<evidence type="ECO:0000313" key="2">
    <source>
        <dbReference type="Proteomes" id="UP001201449"/>
    </source>
</evidence>
<reference evidence="1 2" key="1">
    <citation type="submission" date="2022-01" db="EMBL/GenBank/DDBJ databases">
        <title>Mariniradius saccharolyticus sp. nov., isolated from sediment of a river.</title>
        <authorList>
            <person name="Liu H."/>
        </authorList>
    </citation>
    <scope>NUCLEOTIDE SEQUENCE [LARGE SCALE GENOMIC DNA]</scope>
    <source>
        <strain evidence="1 2">RY-2</strain>
    </source>
</reference>
<protein>
    <submittedName>
        <fullName evidence="1">BrnT family toxin</fullName>
    </submittedName>
</protein>
<sequence>MFEFDPTKSESNKLKHGIDFVQAQELWEDANRVVIAARTIDEKRYLLIAEYKQSLWSAIFTLRSGTIRIISVRKSRENEKAIYNGF</sequence>
<organism evidence="1 2">
    <name type="scientific">Mariniradius sediminis</name>
    <dbReference type="NCBI Taxonomy" id="2909237"/>
    <lineage>
        <taxon>Bacteria</taxon>
        <taxon>Pseudomonadati</taxon>
        <taxon>Bacteroidota</taxon>
        <taxon>Cytophagia</taxon>
        <taxon>Cytophagales</taxon>
        <taxon>Cyclobacteriaceae</taxon>
        <taxon>Mariniradius</taxon>
    </lineage>
</organism>
<dbReference type="InterPro" id="IPR007460">
    <property type="entry name" value="BrnT_toxin"/>
</dbReference>
<dbReference type="Gene3D" id="3.10.450.530">
    <property type="entry name" value="Ribonuclease toxin, BrnT, of type II toxin-antitoxin system"/>
    <property type="match status" value="1"/>
</dbReference>
<keyword evidence="2" id="KW-1185">Reference proteome</keyword>
<dbReference type="RefSeq" id="WP_234862978.1">
    <property type="nucleotide sequence ID" value="NZ_JAKEVZ010000022.1"/>
</dbReference>
<comment type="caution">
    <text evidence="1">The sequence shown here is derived from an EMBL/GenBank/DDBJ whole genome shotgun (WGS) entry which is preliminary data.</text>
</comment>
<dbReference type="Proteomes" id="UP001201449">
    <property type="component" value="Unassembled WGS sequence"/>
</dbReference>
<proteinExistence type="predicted"/>